<dbReference type="AlphaFoldDB" id="W8KHG0"/>
<dbReference type="InterPro" id="IPR050902">
    <property type="entry name" value="ABC_Transporter_SBP"/>
</dbReference>
<reference evidence="4" key="2">
    <citation type="submission" date="2014-02" db="EMBL/GenBank/DDBJ databases">
        <title>Draft Genome Sequence of extremely halophilic bacteria Halorhodospira halochloris.</title>
        <authorList>
            <person name="Singh K.S."/>
        </authorList>
    </citation>
    <scope>NUCLEOTIDE SEQUENCE [LARGE SCALE GENOMIC DNA]</scope>
    <source>
        <strain evidence="4">A</strain>
    </source>
</reference>
<dbReference type="PANTHER" id="PTHR30535:SF34">
    <property type="entry name" value="MOLYBDATE-BINDING PROTEIN MOLA"/>
    <property type="match status" value="1"/>
</dbReference>
<evidence type="ECO:0000313" key="4">
    <source>
        <dbReference type="Proteomes" id="UP000019442"/>
    </source>
</evidence>
<proteinExistence type="predicted"/>
<gene>
    <name evidence="3" type="ORF">M911_08605</name>
</gene>
<dbReference type="PATRIC" id="fig|1354791.3.peg.2175"/>
<organism evidence="3 4">
    <name type="scientific">Ectothiorhodospira haloalkaliphila</name>
    <dbReference type="NCBI Taxonomy" id="421628"/>
    <lineage>
        <taxon>Bacteria</taxon>
        <taxon>Pseudomonadati</taxon>
        <taxon>Pseudomonadota</taxon>
        <taxon>Gammaproteobacteria</taxon>
        <taxon>Chromatiales</taxon>
        <taxon>Ectothiorhodospiraceae</taxon>
        <taxon>Ectothiorhodospira</taxon>
    </lineage>
</organism>
<dbReference type="Proteomes" id="UP000019442">
    <property type="component" value="Chromosome"/>
</dbReference>
<evidence type="ECO:0000256" key="1">
    <source>
        <dbReference type="ARBA" id="ARBA00022729"/>
    </source>
</evidence>
<dbReference type="HOGENOM" id="CLU_038034_2_5_6"/>
<dbReference type="NCBIfam" id="NF038402">
    <property type="entry name" value="TroA_like"/>
    <property type="match status" value="1"/>
</dbReference>
<dbReference type="GO" id="GO:0071281">
    <property type="term" value="P:cellular response to iron ion"/>
    <property type="evidence" value="ECO:0007669"/>
    <property type="project" value="TreeGrafter"/>
</dbReference>
<dbReference type="InterPro" id="IPR002491">
    <property type="entry name" value="ABC_transptr_periplasmic_BD"/>
</dbReference>
<dbReference type="PROSITE" id="PS50983">
    <property type="entry name" value="FE_B12_PBP"/>
    <property type="match status" value="1"/>
</dbReference>
<dbReference type="PANTHER" id="PTHR30535">
    <property type="entry name" value="VITAMIN B12-BINDING PROTEIN"/>
    <property type="match status" value="1"/>
</dbReference>
<dbReference type="SUPFAM" id="SSF53807">
    <property type="entry name" value="Helical backbone' metal receptor"/>
    <property type="match status" value="1"/>
</dbReference>
<sequence>MTVTDDKGREVHLEAPAKRTISLAPHITENLFALGAGDQIVGAVNYSDYPEAAEGIPRVGSYKQLDLESILALKPDLVVAWESGNVRAQLERLEALNYPLYFSNPQTFEQLASGLERLGHLTGHTTGGEEAGAQVRRTLTELEDRYGEQPPVSVFYQVWDRPLMTLNDEHLISQAIRLCGGQNIFGHLDTKVPRLDREVVLAANPETIIGGGMGEDNPQWVEDWRRWSDMTAVQRDNLFFIPPSLIQRPTPRILEGTRMICDFLETARERRPEGDE</sequence>
<dbReference type="Gene3D" id="3.40.50.1980">
    <property type="entry name" value="Nitrogenase molybdenum iron protein domain"/>
    <property type="match status" value="2"/>
</dbReference>
<accession>W8KHG0</accession>
<feature type="domain" description="Fe/B12 periplasmic-binding" evidence="2">
    <location>
        <begin position="19"/>
        <end position="271"/>
    </location>
</feature>
<reference evidence="3 4" key="1">
    <citation type="journal article" date="2014" name="J Genomics">
        <title>Draft Genome Sequence of the Extremely Halophilic Phototrophic Purple Sulfur Bacterium Halorhodospira halochloris.</title>
        <authorList>
            <person name="Singh K.S."/>
            <person name="Kirksey J."/>
            <person name="Hoff W.D."/>
            <person name="Deole R."/>
        </authorList>
    </citation>
    <scope>NUCLEOTIDE SEQUENCE [LARGE SCALE GENOMIC DNA]</scope>
    <source>
        <strain evidence="3 4">A</strain>
    </source>
</reference>
<dbReference type="EMBL" id="CP007268">
    <property type="protein sequence ID" value="AHK79204.1"/>
    <property type="molecule type" value="Genomic_DNA"/>
</dbReference>
<keyword evidence="1" id="KW-0732">Signal</keyword>
<dbReference type="CDD" id="cd01144">
    <property type="entry name" value="BtuF"/>
    <property type="match status" value="1"/>
</dbReference>
<name>W8KHG0_9GAMM</name>
<keyword evidence="4" id="KW-1185">Reference proteome</keyword>
<evidence type="ECO:0000259" key="2">
    <source>
        <dbReference type="PROSITE" id="PS50983"/>
    </source>
</evidence>
<dbReference type="InterPro" id="IPR054828">
    <property type="entry name" value="Vit_B12_bind_prot"/>
</dbReference>
<protein>
    <submittedName>
        <fullName evidence="3">ABC transporter substrate-binding protein</fullName>
    </submittedName>
</protein>
<dbReference type="KEGG" id="hhc:M911_08605"/>
<dbReference type="Pfam" id="PF01497">
    <property type="entry name" value="Peripla_BP_2"/>
    <property type="match status" value="1"/>
</dbReference>
<evidence type="ECO:0000313" key="3">
    <source>
        <dbReference type="EMBL" id="AHK79204.1"/>
    </source>
</evidence>